<proteinExistence type="predicted"/>
<dbReference type="InterPro" id="IPR050834">
    <property type="entry name" value="Glycosyltransf_2"/>
</dbReference>
<dbReference type="InterPro" id="IPR001173">
    <property type="entry name" value="Glyco_trans_2-like"/>
</dbReference>
<dbReference type="Pfam" id="PF00535">
    <property type="entry name" value="Glycos_transf_2"/>
    <property type="match status" value="1"/>
</dbReference>
<organism evidence="2 3">
    <name type="scientific">Paenibacillus hexagrammi</name>
    <dbReference type="NCBI Taxonomy" id="2908839"/>
    <lineage>
        <taxon>Bacteria</taxon>
        <taxon>Bacillati</taxon>
        <taxon>Bacillota</taxon>
        <taxon>Bacilli</taxon>
        <taxon>Bacillales</taxon>
        <taxon>Paenibacillaceae</taxon>
        <taxon>Paenibacillus</taxon>
    </lineage>
</organism>
<protein>
    <submittedName>
        <fullName evidence="2">Glycosyltransferase family 2 protein</fullName>
    </submittedName>
</protein>
<reference evidence="2 3" key="1">
    <citation type="journal article" date="2024" name="Int. J. Syst. Evol. Microbiol.">
        <title>Paenibacillus hexagrammi sp. nov., a novel bacterium isolated from the gut content of Hexagrammos agrammus.</title>
        <authorList>
            <person name="Jung H.K."/>
            <person name="Kim D.G."/>
            <person name="Zin H."/>
            <person name="Park J."/>
            <person name="Jung H."/>
            <person name="Kim Y.O."/>
            <person name="Kong H.J."/>
            <person name="Kim J.W."/>
            <person name="Kim Y.S."/>
        </authorList>
    </citation>
    <scope>NUCLEOTIDE SEQUENCE [LARGE SCALE GENOMIC DNA]</scope>
    <source>
        <strain evidence="2 3">YPD9-1</strain>
    </source>
</reference>
<dbReference type="PANTHER" id="PTHR43685">
    <property type="entry name" value="GLYCOSYLTRANSFERASE"/>
    <property type="match status" value="1"/>
</dbReference>
<name>A0ABY3SJT1_9BACL</name>
<dbReference type="Gene3D" id="3.90.550.10">
    <property type="entry name" value="Spore Coat Polysaccharide Biosynthesis Protein SpsA, Chain A"/>
    <property type="match status" value="1"/>
</dbReference>
<dbReference type="CDD" id="cd00761">
    <property type="entry name" value="Glyco_tranf_GTA_type"/>
    <property type="match status" value="1"/>
</dbReference>
<evidence type="ECO:0000313" key="3">
    <source>
        <dbReference type="Proteomes" id="UP001649230"/>
    </source>
</evidence>
<dbReference type="EMBL" id="CP090978">
    <property type="protein sequence ID" value="UJF33376.1"/>
    <property type="molecule type" value="Genomic_DNA"/>
</dbReference>
<dbReference type="InterPro" id="IPR029044">
    <property type="entry name" value="Nucleotide-diphossugar_trans"/>
</dbReference>
<accession>A0ABY3SJT1</accession>
<evidence type="ECO:0000313" key="2">
    <source>
        <dbReference type="EMBL" id="UJF33376.1"/>
    </source>
</evidence>
<evidence type="ECO:0000259" key="1">
    <source>
        <dbReference type="Pfam" id="PF00535"/>
    </source>
</evidence>
<dbReference type="Proteomes" id="UP001649230">
    <property type="component" value="Chromosome"/>
</dbReference>
<feature type="domain" description="Glycosyltransferase 2-like" evidence="1">
    <location>
        <begin position="15"/>
        <end position="139"/>
    </location>
</feature>
<keyword evidence="3" id="KW-1185">Reference proteome</keyword>
<dbReference type="RefSeq" id="WP_235119735.1">
    <property type="nucleotide sequence ID" value="NZ_CP090978.1"/>
</dbReference>
<sequence>MKGTKRGQIKAGITVITVTNKPDFMKNLFRNYRHQSWRRRELIIVLNQKGMSPASYLAYAKRLGIRASVYQLQEKASLGECLNYGIRRARYKYIAKCDDDDYYGPAYLAEAIRTAERTGADVVGKNQFYMYMVKTKKLLLLRMHRNDAVAGATLVFRRALYPAVKFRAMRAGSDMRFLIDVRKRGGRVQSTSHRHFATNRRADQSRHTWKINRNTMQKLQAKIIQKTESYENIVRGVES</sequence>
<dbReference type="SUPFAM" id="SSF53448">
    <property type="entry name" value="Nucleotide-diphospho-sugar transferases"/>
    <property type="match status" value="1"/>
</dbReference>
<gene>
    <name evidence="2" type="ORF">L0M14_28345</name>
</gene>
<dbReference type="PANTHER" id="PTHR43685:SF2">
    <property type="entry name" value="GLYCOSYLTRANSFERASE 2-LIKE DOMAIN-CONTAINING PROTEIN"/>
    <property type="match status" value="1"/>
</dbReference>